<keyword evidence="1" id="KW-0547">Nucleotide-binding</keyword>
<dbReference type="PANTHER" id="PTHR16305">
    <property type="entry name" value="TESTICULAR SOLUBLE ADENYLYL CYCLASE"/>
    <property type="match status" value="1"/>
</dbReference>
<accession>A0A813NN93</accession>
<keyword evidence="7" id="KW-1185">Reference proteome</keyword>
<dbReference type="PANTHER" id="PTHR16305:SF28">
    <property type="entry name" value="GUANYLATE CYCLASE DOMAIN-CONTAINING PROTEIN"/>
    <property type="match status" value="1"/>
</dbReference>
<evidence type="ECO:0000256" key="3">
    <source>
        <dbReference type="ARBA" id="ARBA00023239"/>
    </source>
</evidence>
<proteinExistence type="predicted"/>
<comment type="caution">
    <text evidence="5">The sequence shown here is derived from an EMBL/GenBank/DDBJ whole genome shotgun (WGS) entry which is preliminary data.</text>
</comment>
<dbReference type="Gene3D" id="3.30.70.1230">
    <property type="entry name" value="Nucleotide cyclase"/>
    <property type="match status" value="2"/>
</dbReference>
<sequence>MIKQNNETRFSVDGQSPPCRLSNQSCSFIYQLPDVVLQRKRNQKMPYAETFHGIILFADVSGFTEMCQKYSSDVQRGVNQLANALNGYMAPIVEAILKEKGDVYKFAGDAVLGLWPFENNSIEHQREQAKRVISCALYMKKSFCNYMTPIGTILNIKSAIALGSYSIIFLRGTTPACSKILDEYEIKMQSSIGNVNFPSQTTKIANSTNYISKTGLNQETIEHCKTNLINYYVCYGSAVVSVRNAEHQCKSQDVIVDMATWLLLDSDSEYIHEKFTAEHTHEDDEVLSRSSNHQHEIIGQGLSNTLTATISKRLTPPNKNREILSIRKIISHYIRLHGRRNDILPEKDSPDNHSVMSADSIELNSSNEIFKKPTTLHQYNPIKDLINKQNTLKTSILEIGSTDVKDLLSVLPATIKKQGRMIRRNDLTEEQSIKLRPSAFLNVEQYDTFDLSTFIIKPIRNQESLEQLSELRLINICFINIILTDYKIKQLPFKLQTVVDCCAEQISITNGLLIKVFMFDKGLSLLCAFGMPGYKHSDDAERALKFGFLITQRLEKFNFVARVSAGVSTGQTFCGVLGHPLRCEYTVIGRKVNMAARLMVNYPGIVSCDDETYHKAHLEERYFELLPTVPLKGLTVSTSMRRYKGQDDDQNNMSVFVFPMINREDEWNTILEYLEQVIKHCCTTIYCIFLTGSTGVGRSRLLAHVNEELMYDTQNIRRVSYNASFEHVQLFGYTLKQLFKKLLYTELYESDALLKVLKSLLPNHEKYLYLLRPYFDKLNVDIDKLNNKLKRKILEEILHELIMNATNPTYEIFNYQSQPTIFIIDDAQYIDRESWQYLHLLGSAPTSLVIMAMRDPTLHDDELHTSMITLRDSITTKHIQLIGLDNRYLSTLACQAMFVQRIPKDLEILITRKSDKGHPQNVVQLLSDLLSNQIIRIETITNDDNLNDGYIEGIQKYLWKRVAQHDPSTGNVKIIFEYVEPQLCRICDPDRNKFWTYTTVIENIDAHVKIDKLRDFEKRIAKISSLFTKNISKRIIVHAITNYDIYTNDILSVHQHQLNNNKHHTHGLNADLLKINSAFSQLYRAQIFVCAWLDFEARRNPTIARLLQEKNMTPICYCPENTTKQIENCRMYTFKDPTLKEATLATIIDQFQHDYSSKMALFIESKIHLCKSCGGDSDSLIFLTPVQSMKLGMSILDTFHERKLKQLNQRLQNMILNHFSVSQTQSTSNNQDDDQHQISDRKSLLDEKNLIQIFYQNFYQQDFNDKEKYFQELRNKIKQVNFLTKNNRQSTSFNPIAIGGRKDTIEGETYSRIPFYLQENSLTQSNSPITTINPIRSSIETSDSISINNQRKLSSKNNHCYQSDLYLNRQTKNSIKFLNLYLKQQKRNRFRLFKFRRKKISNHFNKNNNNSQIINQQSSIITIDQILHRQWIQTFKQKLTKINTKESSLNISECRTIESFSTQSKLYSSSINCELNGLLRHTHANNHVSFRNKNMQIQNQFSNYKLDEKSCFCSEFSLTNNAIDDDNDFVNERKTMINEKNYFSNNKQSTSPYTINENTLRHSPTGKNKRLLTKDIMSEAEHLIKHLHLSRHTDYDSTSTVFIKSISSHDNETFLKRFSIPEDISSINQRLYMNFTETCPLFLLKEGIDHRFEFLDFAPDLYIRQTFHPISQDELISNNTEIQLDITNTISQNIHQTSEIEYNQRNCRCNYLLVEIYRLLIKLWDQSSNIEKVLYYSLELARVELTRTNYYESKIILENILERLEKQREYLNLPSFFEPQIYDLLSESVYRMRKNDEAFLYVVYGLKILNVQLIDFRSRDSLKLKLQCKQLRHTLIRTLIHQTIYKKLSDDEKIQRYFTGKLLFRAGQCARRHGQLLFAYFCVLNATLSLIQCHFILTSYEHCQSLTLLAELSHDLKRMEDCDLFVQAIIKYIEPSIHIGYETIAIKSYWLSMTWNLYRGKIDRALNDSYKIKDLLNKIGAYENLMSVATYSLQAALIGRRESVVRDLFDIIDNESNRPLQYENRLWSFILTLEAFVELNISYDENLLNEIVLAINYVLEHLEKKTSTPGDIHKFLTIVFYAQTTLVECYTKIVKLDRANEHYMRAIKFGMSLKEWTFRVCNGMLKLALYEIYECTKWLIETRLLKIPNEIQQRLIISHMHDISKHFKLLRPRYLMCLALKFLIIGNQRSAKTQFANAIRLANDLELDSERQHIEMIRKQIFKIFRKRKKS</sequence>
<keyword evidence="2" id="KW-0067">ATP-binding</keyword>
<dbReference type="Gene3D" id="3.40.50.300">
    <property type="entry name" value="P-loop containing nucleotide triphosphate hydrolases"/>
    <property type="match status" value="1"/>
</dbReference>
<dbReference type="SUPFAM" id="SSF55073">
    <property type="entry name" value="Nucleotide cyclase"/>
    <property type="match status" value="2"/>
</dbReference>
<dbReference type="GO" id="GO:0035556">
    <property type="term" value="P:intracellular signal transduction"/>
    <property type="evidence" value="ECO:0007669"/>
    <property type="project" value="InterPro"/>
</dbReference>
<dbReference type="OrthoDB" id="194468at2759"/>
<keyword evidence="3" id="KW-0456">Lyase</keyword>
<protein>
    <recommendedName>
        <fullName evidence="4">Guanylate cyclase domain-containing protein</fullName>
    </recommendedName>
</protein>
<feature type="domain" description="Guanylate cyclase" evidence="4">
    <location>
        <begin position="54"/>
        <end position="164"/>
    </location>
</feature>
<dbReference type="PROSITE" id="PS50125">
    <property type="entry name" value="GUANYLATE_CYCLASE_2"/>
    <property type="match status" value="2"/>
</dbReference>
<evidence type="ECO:0000313" key="5">
    <source>
        <dbReference type="EMBL" id="CAF0738996.1"/>
    </source>
</evidence>
<dbReference type="GO" id="GO:0009190">
    <property type="term" value="P:cyclic nucleotide biosynthetic process"/>
    <property type="evidence" value="ECO:0007669"/>
    <property type="project" value="InterPro"/>
</dbReference>
<dbReference type="GO" id="GO:0005737">
    <property type="term" value="C:cytoplasm"/>
    <property type="evidence" value="ECO:0007669"/>
    <property type="project" value="TreeGrafter"/>
</dbReference>
<evidence type="ECO:0000256" key="2">
    <source>
        <dbReference type="ARBA" id="ARBA00022840"/>
    </source>
</evidence>
<evidence type="ECO:0000313" key="7">
    <source>
        <dbReference type="Proteomes" id="UP000663832"/>
    </source>
</evidence>
<dbReference type="Proteomes" id="UP000663832">
    <property type="component" value="Unassembled WGS sequence"/>
</dbReference>
<evidence type="ECO:0000256" key="1">
    <source>
        <dbReference type="ARBA" id="ARBA00022741"/>
    </source>
</evidence>
<dbReference type="EMBL" id="CAJNOM010000004">
    <property type="protein sequence ID" value="CAF0748840.1"/>
    <property type="molecule type" value="Genomic_DNA"/>
</dbReference>
<dbReference type="GO" id="GO:0004016">
    <property type="term" value="F:adenylate cyclase activity"/>
    <property type="evidence" value="ECO:0007669"/>
    <property type="project" value="TreeGrafter"/>
</dbReference>
<gene>
    <name evidence="5" type="ORF">BJG266_LOCUS1715</name>
    <name evidence="6" type="ORF">QVE165_LOCUS1364</name>
</gene>
<evidence type="ECO:0000313" key="6">
    <source>
        <dbReference type="EMBL" id="CAF0748840.1"/>
    </source>
</evidence>
<reference evidence="5" key="1">
    <citation type="submission" date="2021-02" db="EMBL/GenBank/DDBJ databases">
        <authorList>
            <person name="Nowell W R."/>
        </authorList>
    </citation>
    <scope>NUCLEOTIDE SEQUENCE</scope>
</reference>
<dbReference type="GO" id="GO:0005524">
    <property type="term" value="F:ATP binding"/>
    <property type="evidence" value="ECO:0007669"/>
    <property type="project" value="UniProtKB-KW"/>
</dbReference>
<feature type="domain" description="Guanylate cyclase" evidence="4">
    <location>
        <begin position="522"/>
        <end position="599"/>
    </location>
</feature>
<organism evidence="5 8">
    <name type="scientific">Adineta steineri</name>
    <dbReference type="NCBI Taxonomy" id="433720"/>
    <lineage>
        <taxon>Eukaryota</taxon>
        <taxon>Metazoa</taxon>
        <taxon>Spiralia</taxon>
        <taxon>Gnathifera</taxon>
        <taxon>Rotifera</taxon>
        <taxon>Eurotatoria</taxon>
        <taxon>Bdelloidea</taxon>
        <taxon>Adinetida</taxon>
        <taxon>Adinetidae</taxon>
        <taxon>Adineta</taxon>
    </lineage>
</organism>
<dbReference type="FunFam" id="3.30.70.1230:FF:000017">
    <property type="entry name" value="Adenylate cyclase type 10"/>
    <property type="match status" value="1"/>
</dbReference>
<dbReference type="InterPro" id="IPR027417">
    <property type="entry name" value="P-loop_NTPase"/>
</dbReference>
<dbReference type="Pfam" id="PF13191">
    <property type="entry name" value="AAA_16"/>
    <property type="match status" value="1"/>
</dbReference>
<dbReference type="EMBL" id="CAJNOI010000004">
    <property type="protein sequence ID" value="CAF0738996.1"/>
    <property type="molecule type" value="Genomic_DNA"/>
</dbReference>
<dbReference type="SUPFAM" id="SSF52540">
    <property type="entry name" value="P-loop containing nucleoside triphosphate hydrolases"/>
    <property type="match status" value="1"/>
</dbReference>
<dbReference type="CDD" id="cd07302">
    <property type="entry name" value="CHD"/>
    <property type="match status" value="1"/>
</dbReference>
<name>A0A813NN93_9BILA</name>
<dbReference type="InterPro" id="IPR001054">
    <property type="entry name" value="A/G_cyclase"/>
</dbReference>
<evidence type="ECO:0000313" key="8">
    <source>
        <dbReference type="Proteomes" id="UP000663877"/>
    </source>
</evidence>
<dbReference type="InterPro" id="IPR041664">
    <property type="entry name" value="AAA_16"/>
</dbReference>
<dbReference type="Proteomes" id="UP000663877">
    <property type="component" value="Unassembled WGS sequence"/>
</dbReference>
<evidence type="ECO:0000259" key="4">
    <source>
        <dbReference type="PROSITE" id="PS50125"/>
    </source>
</evidence>
<dbReference type="InterPro" id="IPR029787">
    <property type="entry name" value="Nucleotide_cyclase"/>
</dbReference>